<accession>A0ACC0TSK7</accession>
<dbReference type="Proteomes" id="UP001207468">
    <property type="component" value="Unassembled WGS sequence"/>
</dbReference>
<protein>
    <submittedName>
        <fullName evidence="1">Uncharacterized protein</fullName>
    </submittedName>
</protein>
<keyword evidence="2" id="KW-1185">Reference proteome</keyword>
<proteinExistence type="predicted"/>
<evidence type="ECO:0000313" key="1">
    <source>
        <dbReference type="EMBL" id="KAI9442803.1"/>
    </source>
</evidence>
<comment type="caution">
    <text evidence="1">The sequence shown here is derived from an EMBL/GenBank/DDBJ whole genome shotgun (WGS) entry which is preliminary data.</text>
</comment>
<sequence>MILVRSWLLVFFFFFALVNPCHIRYWTVQKRRGAGDVWRVYHTCGTAKKHPGGGREEEAPGTRCVLTPTLFTVSMVSTSGRH</sequence>
<feature type="non-terminal residue" evidence="1">
    <location>
        <position position="82"/>
    </location>
</feature>
<gene>
    <name evidence="1" type="ORF">F5148DRAFT_1256689</name>
</gene>
<evidence type="ECO:0000313" key="2">
    <source>
        <dbReference type="Proteomes" id="UP001207468"/>
    </source>
</evidence>
<name>A0ACC0TSK7_9AGAM</name>
<dbReference type="EMBL" id="JAGFNK010000705">
    <property type="protein sequence ID" value="KAI9442803.1"/>
    <property type="molecule type" value="Genomic_DNA"/>
</dbReference>
<reference evidence="1" key="1">
    <citation type="submission" date="2021-03" db="EMBL/GenBank/DDBJ databases">
        <title>Evolutionary priming and transition to the ectomycorrhizal habit in an iconic lineage of mushroom-forming fungi: is preadaptation a requirement?</title>
        <authorList>
            <consortium name="DOE Joint Genome Institute"/>
            <person name="Looney B.P."/>
            <person name="Miyauchi S."/>
            <person name="Morin E."/>
            <person name="Drula E."/>
            <person name="Courty P.E."/>
            <person name="Chicoki N."/>
            <person name="Fauchery L."/>
            <person name="Kohler A."/>
            <person name="Kuo A."/>
            <person name="LaButti K."/>
            <person name="Pangilinan J."/>
            <person name="Lipzen A."/>
            <person name="Riley R."/>
            <person name="Andreopoulos W."/>
            <person name="He G."/>
            <person name="Johnson J."/>
            <person name="Barry K.W."/>
            <person name="Grigoriev I.V."/>
            <person name="Nagy L."/>
            <person name="Hibbett D."/>
            <person name="Henrissat B."/>
            <person name="Matheny P.B."/>
            <person name="Labbe J."/>
            <person name="Martin A.F."/>
        </authorList>
    </citation>
    <scope>NUCLEOTIDE SEQUENCE</scope>
    <source>
        <strain evidence="1">BPL698</strain>
    </source>
</reference>
<organism evidence="1 2">
    <name type="scientific">Russula earlei</name>
    <dbReference type="NCBI Taxonomy" id="71964"/>
    <lineage>
        <taxon>Eukaryota</taxon>
        <taxon>Fungi</taxon>
        <taxon>Dikarya</taxon>
        <taxon>Basidiomycota</taxon>
        <taxon>Agaricomycotina</taxon>
        <taxon>Agaricomycetes</taxon>
        <taxon>Russulales</taxon>
        <taxon>Russulaceae</taxon>
        <taxon>Russula</taxon>
    </lineage>
</organism>